<dbReference type="InterPro" id="IPR036318">
    <property type="entry name" value="FAD-bd_PCMH-like_sf"/>
</dbReference>
<dbReference type="SUPFAM" id="SSF53335">
    <property type="entry name" value="S-adenosyl-L-methionine-dependent methyltransferases"/>
    <property type="match status" value="1"/>
</dbReference>
<dbReference type="PANTHER" id="PTHR43762">
    <property type="entry name" value="L-GULONOLACTONE OXIDASE"/>
    <property type="match status" value="1"/>
</dbReference>
<dbReference type="Gene3D" id="3.30.465.10">
    <property type="match status" value="1"/>
</dbReference>
<evidence type="ECO:0000256" key="1">
    <source>
        <dbReference type="ARBA" id="ARBA00022630"/>
    </source>
</evidence>
<dbReference type="Gene3D" id="3.40.50.150">
    <property type="entry name" value="Vaccinia Virus protein VP39"/>
    <property type="match status" value="1"/>
</dbReference>
<dbReference type="InterPro" id="IPR016169">
    <property type="entry name" value="FAD-bd_PCMH_sub2"/>
</dbReference>
<dbReference type="RefSeq" id="WP_345919245.1">
    <property type="nucleotide sequence ID" value="NZ_JBDIVE010000003.1"/>
</dbReference>
<dbReference type="SUPFAM" id="SSF55103">
    <property type="entry name" value="FAD-linked oxidases, C-terminal domain"/>
    <property type="match status" value="1"/>
</dbReference>
<dbReference type="PROSITE" id="PS51387">
    <property type="entry name" value="FAD_PCMH"/>
    <property type="match status" value="1"/>
</dbReference>
<evidence type="ECO:0000313" key="5">
    <source>
        <dbReference type="Proteomes" id="UP001410394"/>
    </source>
</evidence>
<comment type="caution">
    <text evidence="4">The sequence shown here is derived from an EMBL/GenBank/DDBJ whole genome shotgun (WGS) entry which is preliminary data.</text>
</comment>
<accession>A0ABU9YXN6</accession>
<dbReference type="InterPro" id="IPR010031">
    <property type="entry name" value="FAD_lactone_oxidase-like"/>
</dbReference>
<dbReference type="InterPro" id="IPR016166">
    <property type="entry name" value="FAD-bd_PCMH"/>
</dbReference>
<evidence type="ECO:0000256" key="2">
    <source>
        <dbReference type="ARBA" id="ARBA00022827"/>
    </source>
</evidence>
<feature type="domain" description="FAD-binding PCMH-type" evidence="3">
    <location>
        <begin position="13"/>
        <end position="182"/>
    </location>
</feature>
<dbReference type="Proteomes" id="UP001410394">
    <property type="component" value="Unassembled WGS sequence"/>
</dbReference>
<protein>
    <submittedName>
        <fullName evidence="4">FAD-binding protein</fullName>
    </submittedName>
</protein>
<sequence>MSTQVLVNDVTGLNPVPVWSVSRPLTLAQLQEAIRQTRLPISVGGGHFSMGGQTTSPGSLHLDLRGLNQVLFFAPQEKLIRVQAGIRWCDIQKFIDPHDLSVKIMQTYANFTVGGSLSVNAHGRYMGLGPLIQSVRKILLVLADGELLEASPSHNAQVFYAAIGGYGAVGVIAEAELELADNCRVERREVSMSVQKYAEWFARSVRSAPGAIFHNADIYPPHYSRVRAVTWTETRRPVTVPHRLQPFRRAYPLQRYFLWAVSETPLGKWRREHLVDPVVYFGRPVHWRNFEAGYDVAELEPPSRASKTYVLQEYFVPQRRLDEFVPKMAAILARHEANVLNISIRHAASDPGSLLAWARGETFALVLYYKQSTAAHAQASVAVWTRELIDAVLAAGGTYYLPYQPHATPEQFHQAYPRARELFALKRELDPHYRLRNVLWDKYYAPTLSAYEEPEEAESEFQRVYGSVPARDDFYRFLQNIFHLFPQDRLHALIHTASRQHDDDAAIYRQVQQQLPQIRPFLADLRFALPALRKQKREMARQTLRLLGERRSLSGYVEIGSTGRYISALRRHVRVRGDLVLLGDTAPGNSLADIMERGGLAQIGRFLPLDGYAPFGQKLLRDNSVDLVSCYIGLHHVNPPDLAAFLASIHRVLRPGGLFILREHDVDTPEMRDFVSLAHSVFNLATGVSWERNLDEPRHFRSVNDWVQRLDAAGFTDTGARLLQDHDPTRNVLMSFTKRGV</sequence>
<evidence type="ECO:0000313" key="4">
    <source>
        <dbReference type="EMBL" id="MEN3068477.1"/>
    </source>
</evidence>
<dbReference type="CDD" id="cd02440">
    <property type="entry name" value="AdoMet_MTases"/>
    <property type="match status" value="1"/>
</dbReference>
<organism evidence="4 5">
    <name type="scientific">Uliginosibacterium sediminicola</name>
    <dbReference type="NCBI Taxonomy" id="2024550"/>
    <lineage>
        <taxon>Bacteria</taxon>
        <taxon>Pseudomonadati</taxon>
        <taxon>Pseudomonadota</taxon>
        <taxon>Betaproteobacteria</taxon>
        <taxon>Rhodocyclales</taxon>
        <taxon>Zoogloeaceae</taxon>
        <taxon>Uliginosibacterium</taxon>
    </lineage>
</organism>
<dbReference type="InterPro" id="IPR006094">
    <property type="entry name" value="Oxid_FAD_bind_N"/>
</dbReference>
<dbReference type="EMBL" id="JBDIVE010000003">
    <property type="protein sequence ID" value="MEN3068477.1"/>
    <property type="molecule type" value="Genomic_DNA"/>
</dbReference>
<name>A0ABU9YXN6_9RHOO</name>
<dbReference type="InterPro" id="IPR029063">
    <property type="entry name" value="SAM-dependent_MTases_sf"/>
</dbReference>
<reference evidence="4 5" key="1">
    <citation type="journal article" date="2018" name="Int. J. Syst. Evol. Microbiol.">
        <title>Uliginosibacterium sediminicola sp. nov., isolated from freshwater sediment.</title>
        <authorList>
            <person name="Hwang W.M."/>
            <person name="Kim S.M."/>
            <person name="Kang K."/>
            <person name="Ahn T.Y."/>
        </authorList>
    </citation>
    <scope>NUCLEOTIDE SEQUENCE [LARGE SCALE GENOMIC DNA]</scope>
    <source>
        <strain evidence="4 5">M1-21</strain>
    </source>
</reference>
<dbReference type="Pfam" id="PF08241">
    <property type="entry name" value="Methyltransf_11"/>
    <property type="match status" value="1"/>
</dbReference>
<gene>
    <name evidence="4" type="ORF">ABDB84_08295</name>
</gene>
<dbReference type="InterPro" id="IPR013216">
    <property type="entry name" value="Methyltransf_11"/>
</dbReference>
<evidence type="ECO:0000259" key="3">
    <source>
        <dbReference type="PROSITE" id="PS51387"/>
    </source>
</evidence>
<keyword evidence="1" id="KW-0285">Flavoprotein</keyword>
<dbReference type="PANTHER" id="PTHR43762:SF1">
    <property type="entry name" value="D-ARABINONO-1,4-LACTONE OXIDASE"/>
    <property type="match status" value="1"/>
</dbReference>
<proteinExistence type="predicted"/>
<keyword evidence="2" id="KW-0274">FAD</keyword>
<dbReference type="InterPro" id="IPR016164">
    <property type="entry name" value="FAD-linked_Oxase-like_C"/>
</dbReference>
<dbReference type="SUPFAM" id="SSF56176">
    <property type="entry name" value="FAD-binding/transporter-associated domain-like"/>
    <property type="match status" value="1"/>
</dbReference>
<dbReference type="Pfam" id="PF01565">
    <property type="entry name" value="FAD_binding_4"/>
    <property type="match status" value="1"/>
</dbReference>
<keyword evidence="5" id="KW-1185">Reference proteome</keyword>